<feature type="non-terminal residue" evidence="1">
    <location>
        <position position="1"/>
    </location>
</feature>
<proteinExistence type="predicted"/>
<evidence type="ECO:0008006" key="3">
    <source>
        <dbReference type="Google" id="ProtNLM"/>
    </source>
</evidence>
<gene>
    <name evidence="1" type="ORF">F5050DRAFT_1533745</name>
</gene>
<comment type="caution">
    <text evidence="1">The sequence shown here is derived from an EMBL/GenBank/DDBJ whole genome shotgun (WGS) entry which is preliminary data.</text>
</comment>
<reference evidence="1" key="1">
    <citation type="submission" date="2022-08" db="EMBL/GenBank/DDBJ databases">
        <authorList>
            <consortium name="DOE Joint Genome Institute"/>
            <person name="Min B."/>
            <person name="Riley R."/>
            <person name="Sierra-Patev S."/>
            <person name="Naranjo-Ortiz M."/>
            <person name="Looney B."/>
            <person name="Konkel Z."/>
            <person name="Slot J.C."/>
            <person name="Sakamoto Y."/>
            <person name="Steenwyk J.L."/>
            <person name="Rokas A."/>
            <person name="Carro J."/>
            <person name="Camarero S."/>
            <person name="Ferreira P."/>
            <person name="Molpeceres G."/>
            <person name="Ruiz-Duenas F.J."/>
            <person name="Serrano A."/>
            <person name="Henrissat B."/>
            <person name="Drula E."/>
            <person name="Hughes K.W."/>
            <person name="Mata J.L."/>
            <person name="Ishikawa N.K."/>
            <person name="Vargas-Isla R."/>
            <person name="Ushijima S."/>
            <person name="Smith C.A."/>
            <person name="Ahrendt S."/>
            <person name="Andreopoulos W."/>
            <person name="He G."/>
            <person name="Labutti K."/>
            <person name="Lipzen A."/>
            <person name="Ng V."/>
            <person name="Sandor L."/>
            <person name="Barry K."/>
            <person name="Martinez A.T."/>
            <person name="Xiao Y."/>
            <person name="Gibbons J.G."/>
            <person name="Terashima K."/>
            <person name="Hibbett D.S."/>
            <person name="Grigoriev I.V."/>
        </authorList>
    </citation>
    <scope>NUCLEOTIDE SEQUENCE</scope>
    <source>
        <strain evidence="1">TFB10827</strain>
    </source>
</reference>
<dbReference type="Proteomes" id="UP001163828">
    <property type="component" value="Unassembled WGS sequence"/>
</dbReference>
<keyword evidence="2" id="KW-1185">Reference proteome</keyword>
<name>A0ABQ8Q3N1_9AGAR</name>
<accession>A0ABQ8Q3N1</accession>
<organism evidence="1 2">
    <name type="scientific">Lentinula boryana</name>
    <dbReference type="NCBI Taxonomy" id="40481"/>
    <lineage>
        <taxon>Eukaryota</taxon>
        <taxon>Fungi</taxon>
        <taxon>Dikarya</taxon>
        <taxon>Basidiomycota</taxon>
        <taxon>Agaricomycotina</taxon>
        <taxon>Agaricomycetes</taxon>
        <taxon>Agaricomycetidae</taxon>
        <taxon>Agaricales</taxon>
        <taxon>Marasmiineae</taxon>
        <taxon>Omphalotaceae</taxon>
        <taxon>Lentinula</taxon>
    </lineage>
</organism>
<evidence type="ECO:0000313" key="1">
    <source>
        <dbReference type="EMBL" id="KAJ3993049.1"/>
    </source>
</evidence>
<feature type="non-terminal residue" evidence="1">
    <location>
        <position position="123"/>
    </location>
</feature>
<evidence type="ECO:0000313" key="2">
    <source>
        <dbReference type="Proteomes" id="UP001163828"/>
    </source>
</evidence>
<sequence>AYLASRLESLEKQFVTSANAVRYPEKKCGNCQRNGHVMEECFRKGGGKEGQYPAWWRGKKDVNGGAIAANLATAPGKNNPKVAELTQYYGLTAYRQERDSSEIYADTGASDHFFRDRDDFVTY</sequence>
<protein>
    <recommendedName>
        <fullName evidence="3">CCHC-type domain-containing protein</fullName>
    </recommendedName>
</protein>
<dbReference type="EMBL" id="MU790797">
    <property type="protein sequence ID" value="KAJ3993049.1"/>
    <property type="molecule type" value="Genomic_DNA"/>
</dbReference>